<dbReference type="Gene3D" id="3.40.50.2300">
    <property type="match status" value="1"/>
</dbReference>
<gene>
    <name evidence="2" type="ORF">H8E23_06195</name>
</gene>
<evidence type="ECO:0000259" key="1">
    <source>
        <dbReference type="Pfam" id="PF00072"/>
    </source>
</evidence>
<proteinExistence type="predicted"/>
<dbReference type="EMBL" id="JACNJH010000116">
    <property type="protein sequence ID" value="MBC8360969.1"/>
    <property type="molecule type" value="Genomic_DNA"/>
</dbReference>
<sequence length="142" mass="16197">MNSQGEHTVIILLVASSAIRNYMLSLCRKNNYDFFVATGPEDLVRKIKKLDSTIAFVDFEAVTTYGAWIYSRINATGADCNVILLSDENHRSLIKEAMEFGVYACILAPYEKWEVLTMVRNILSKKKCRAEKKHTKARIKMV</sequence>
<dbReference type="Pfam" id="PF00072">
    <property type="entry name" value="Response_reg"/>
    <property type="match status" value="1"/>
</dbReference>
<reference evidence="2 3" key="1">
    <citation type="submission" date="2020-08" db="EMBL/GenBank/DDBJ databases">
        <title>Bridging the membrane lipid divide: bacteria of the FCB group superphylum have the potential to synthesize archaeal ether lipids.</title>
        <authorList>
            <person name="Villanueva L."/>
            <person name="Von Meijenfeldt F.A.B."/>
            <person name="Westbye A.B."/>
            <person name="Yadav S."/>
            <person name="Hopmans E.C."/>
            <person name="Dutilh B.E."/>
            <person name="Sinninghe Damste J.S."/>
        </authorList>
    </citation>
    <scope>NUCLEOTIDE SEQUENCE [LARGE SCALE GENOMIC DNA]</scope>
    <source>
        <strain evidence="2">NIOZ-UU30</strain>
    </source>
</reference>
<dbReference type="AlphaFoldDB" id="A0A8J6TL42"/>
<evidence type="ECO:0000313" key="3">
    <source>
        <dbReference type="Proteomes" id="UP000603434"/>
    </source>
</evidence>
<name>A0A8J6TL42_9BACT</name>
<dbReference type="Proteomes" id="UP000603434">
    <property type="component" value="Unassembled WGS sequence"/>
</dbReference>
<dbReference type="GO" id="GO:0000160">
    <property type="term" value="P:phosphorelay signal transduction system"/>
    <property type="evidence" value="ECO:0007669"/>
    <property type="project" value="InterPro"/>
</dbReference>
<organism evidence="2 3">
    <name type="scientific">Candidatus Desulfatibia profunda</name>
    <dbReference type="NCBI Taxonomy" id="2841695"/>
    <lineage>
        <taxon>Bacteria</taxon>
        <taxon>Pseudomonadati</taxon>
        <taxon>Thermodesulfobacteriota</taxon>
        <taxon>Desulfobacteria</taxon>
        <taxon>Desulfobacterales</taxon>
        <taxon>Desulfobacterales incertae sedis</taxon>
        <taxon>Candidatus Desulfatibia</taxon>
    </lineage>
</organism>
<dbReference type="InterPro" id="IPR011006">
    <property type="entry name" value="CheY-like_superfamily"/>
</dbReference>
<protein>
    <recommendedName>
        <fullName evidence="1">Response regulatory domain-containing protein</fullName>
    </recommendedName>
</protein>
<comment type="caution">
    <text evidence="2">The sequence shown here is derived from an EMBL/GenBank/DDBJ whole genome shotgun (WGS) entry which is preliminary data.</text>
</comment>
<accession>A0A8J6TL42</accession>
<dbReference type="InterPro" id="IPR001789">
    <property type="entry name" value="Sig_transdc_resp-reg_receiver"/>
</dbReference>
<dbReference type="SUPFAM" id="SSF52172">
    <property type="entry name" value="CheY-like"/>
    <property type="match status" value="1"/>
</dbReference>
<feature type="domain" description="Response regulatory" evidence="1">
    <location>
        <begin position="17"/>
        <end position="119"/>
    </location>
</feature>
<evidence type="ECO:0000313" key="2">
    <source>
        <dbReference type="EMBL" id="MBC8360969.1"/>
    </source>
</evidence>